<keyword evidence="5" id="KW-1185">Reference proteome</keyword>
<dbReference type="PROSITE" id="PS50041">
    <property type="entry name" value="C_TYPE_LECTIN_2"/>
    <property type="match status" value="1"/>
</dbReference>
<dbReference type="SMART" id="SM00473">
    <property type="entry name" value="PAN_AP"/>
    <property type="match status" value="1"/>
</dbReference>
<feature type="domain" description="C-type lectin" evidence="2">
    <location>
        <begin position="28"/>
        <end position="145"/>
    </location>
</feature>
<dbReference type="InterPro" id="IPR003609">
    <property type="entry name" value="Pan_app"/>
</dbReference>
<reference evidence="4" key="3">
    <citation type="submission" date="2023-05" db="EMBL/GenBank/DDBJ databases">
        <authorList>
            <person name="Smith C.H."/>
        </authorList>
    </citation>
    <scope>NUCLEOTIDE SEQUENCE</scope>
    <source>
        <strain evidence="4">CHS0354</strain>
        <tissue evidence="4">Mantle</tissue>
    </source>
</reference>
<dbReference type="Pfam" id="PF00024">
    <property type="entry name" value="PAN_1"/>
    <property type="match status" value="1"/>
</dbReference>
<dbReference type="EMBL" id="JAEAOA010002130">
    <property type="protein sequence ID" value="KAK3599451.1"/>
    <property type="molecule type" value="Genomic_DNA"/>
</dbReference>
<dbReference type="InterPro" id="IPR050111">
    <property type="entry name" value="C-type_lectin/snaclec_domain"/>
</dbReference>
<keyword evidence="1" id="KW-0472">Membrane</keyword>
<sequence length="589" mass="66890">MTSSYELLVLKCKLENKLKFSCTSENYSNPKTYFLYKDKVTWSNAEVTCMSAGWHLGRIQTLATIPDLGFQDYSGSKEGYIWIGLRKSEDGIWIWSDGSNVSYTNWRYSYGLNEPGTDDCAVATVLYPFWWVEVPCNETHPFICEEEKGECRFDVYPHSSIISNNVKYEIRKSLNECLDICYKSTEFVCHSFEYNPSQRYCQFNSGNRWDLYNYFFTQDHEWVYYHRTCYTGIVVEEPISSISRFIVGEPKTSSVSPTPTMLYSSISNSIFLITSCNEVWVTETHIISSSAMEPVPSSSLPEQDPVEELHVMTEALKKRKKTLTKISIPDKRQSATFVGLIAIAFMCIALGSIILFDLLTFCQSMPSKTKRQSAKKSPFRWSGHLEVASKMQNGERVPTINDNKMNIEIITKTGNLNVPRAQFDGNGITSRMWRRKNWEASEKVNVGDDSLFSFSSASFSKDENSDSRSNSYSSVCDILNISSYHLQSRVLTAEVNNLQVQRKTSTCNSLHSEKGFEVIGTEDIVMNNSSDNSVFQDGNSLIPTDIYNEVQEPILKGDQTQLPIISVETALVSPFISEIEKTAEEKNSP</sequence>
<keyword evidence="1" id="KW-1133">Transmembrane helix</keyword>
<dbReference type="CDD" id="cd01099">
    <property type="entry name" value="PAN_AP_HGF"/>
    <property type="match status" value="1"/>
</dbReference>
<evidence type="ECO:0000259" key="2">
    <source>
        <dbReference type="PROSITE" id="PS50041"/>
    </source>
</evidence>
<dbReference type="CDD" id="cd00037">
    <property type="entry name" value="CLECT"/>
    <property type="match status" value="1"/>
</dbReference>
<evidence type="ECO:0000313" key="5">
    <source>
        <dbReference type="Proteomes" id="UP001195483"/>
    </source>
</evidence>
<dbReference type="Proteomes" id="UP001195483">
    <property type="component" value="Unassembled WGS sequence"/>
</dbReference>
<dbReference type="InterPro" id="IPR016187">
    <property type="entry name" value="CTDL_fold"/>
</dbReference>
<keyword evidence="1" id="KW-0812">Transmembrane</keyword>
<protein>
    <submittedName>
        <fullName evidence="4">Uncharacterized protein</fullName>
    </submittedName>
</protein>
<dbReference type="Gene3D" id="3.50.4.10">
    <property type="entry name" value="Hepatocyte Growth Factor"/>
    <property type="match status" value="1"/>
</dbReference>
<dbReference type="PROSITE" id="PS50948">
    <property type="entry name" value="PAN"/>
    <property type="match status" value="1"/>
</dbReference>
<dbReference type="InterPro" id="IPR016186">
    <property type="entry name" value="C-type_lectin-like/link_sf"/>
</dbReference>
<proteinExistence type="predicted"/>
<name>A0AAE0SWK5_9BIVA</name>
<comment type="caution">
    <text evidence="4">The sequence shown here is derived from an EMBL/GenBank/DDBJ whole genome shotgun (WGS) entry which is preliminary data.</text>
</comment>
<organism evidence="4 5">
    <name type="scientific">Potamilus streckersoni</name>
    <dbReference type="NCBI Taxonomy" id="2493646"/>
    <lineage>
        <taxon>Eukaryota</taxon>
        <taxon>Metazoa</taxon>
        <taxon>Spiralia</taxon>
        <taxon>Lophotrochozoa</taxon>
        <taxon>Mollusca</taxon>
        <taxon>Bivalvia</taxon>
        <taxon>Autobranchia</taxon>
        <taxon>Heteroconchia</taxon>
        <taxon>Palaeoheterodonta</taxon>
        <taxon>Unionida</taxon>
        <taxon>Unionoidea</taxon>
        <taxon>Unionidae</taxon>
        <taxon>Ambleminae</taxon>
        <taxon>Lampsilini</taxon>
        <taxon>Potamilus</taxon>
    </lineage>
</organism>
<dbReference type="Gene3D" id="3.10.100.10">
    <property type="entry name" value="Mannose-Binding Protein A, subunit A"/>
    <property type="match status" value="1"/>
</dbReference>
<gene>
    <name evidence="4" type="ORF">CHS0354_036469</name>
</gene>
<accession>A0AAE0SWK5</accession>
<feature type="domain" description="Apple" evidence="3">
    <location>
        <begin position="144"/>
        <end position="229"/>
    </location>
</feature>
<dbReference type="AlphaFoldDB" id="A0AAE0SWK5"/>
<dbReference type="PANTHER" id="PTHR22803">
    <property type="entry name" value="MANNOSE, PHOSPHOLIPASE, LECTIN RECEPTOR RELATED"/>
    <property type="match status" value="1"/>
</dbReference>
<dbReference type="InterPro" id="IPR001304">
    <property type="entry name" value="C-type_lectin-like"/>
</dbReference>
<evidence type="ECO:0000313" key="4">
    <source>
        <dbReference type="EMBL" id="KAK3599451.1"/>
    </source>
</evidence>
<dbReference type="SUPFAM" id="SSF56436">
    <property type="entry name" value="C-type lectin-like"/>
    <property type="match status" value="1"/>
</dbReference>
<evidence type="ECO:0000259" key="3">
    <source>
        <dbReference type="PROSITE" id="PS50948"/>
    </source>
</evidence>
<dbReference type="SMART" id="SM00034">
    <property type="entry name" value="CLECT"/>
    <property type="match status" value="1"/>
</dbReference>
<feature type="transmembrane region" description="Helical" evidence="1">
    <location>
        <begin position="337"/>
        <end position="362"/>
    </location>
</feature>
<evidence type="ECO:0000256" key="1">
    <source>
        <dbReference type="SAM" id="Phobius"/>
    </source>
</evidence>
<reference evidence="4" key="1">
    <citation type="journal article" date="2021" name="Genome Biol. Evol.">
        <title>A High-Quality Reference Genome for a Parasitic Bivalve with Doubly Uniparental Inheritance (Bivalvia: Unionida).</title>
        <authorList>
            <person name="Smith C.H."/>
        </authorList>
    </citation>
    <scope>NUCLEOTIDE SEQUENCE</scope>
    <source>
        <strain evidence="4">CHS0354</strain>
    </source>
</reference>
<dbReference type="SUPFAM" id="SSF57414">
    <property type="entry name" value="Hairpin loop containing domain-like"/>
    <property type="match status" value="1"/>
</dbReference>
<reference evidence="4" key="2">
    <citation type="journal article" date="2021" name="Genome Biol. Evol.">
        <title>Developing a high-quality reference genome for a parasitic bivalve with doubly uniparental inheritance (Bivalvia: Unionida).</title>
        <authorList>
            <person name="Smith C.H."/>
        </authorList>
    </citation>
    <scope>NUCLEOTIDE SEQUENCE</scope>
    <source>
        <strain evidence="4">CHS0354</strain>
        <tissue evidence="4">Mantle</tissue>
    </source>
</reference>
<dbReference type="Pfam" id="PF00059">
    <property type="entry name" value="Lectin_C"/>
    <property type="match status" value="1"/>
</dbReference>